<proteinExistence type="predicted"/>
<organism evidence="2 3">
    <name type="scientific">Clathrus columnatus</name>
    <dbReference type="NCBI Taxonomy" id="1419009"/>
    <lineage>
        <taxon>Eukaryota</taxon>
        <taxon>Fungi</taxon>
        <taxon>Dikarya</taxon>
        <taxon>Basidiomycota</taxon>
        <taxon>Agaricomycotina</taxon>
        <taxon>Agaricomycetes</taxon>
        <taxon>Phallomycetidae</taxon>
        <taxon>Phallales</taxon>
        <taxon>Clathraceae</taxon>
        <taxon>Clathrus</taxon>
    </lineage>
</organism>
<evidence type="ECO:0000313" key="3">
    <source>
        <dbReference type="Proteomes" id="UP001050691"/>
    </source>
</evidence>
<dbReference type="AlphaFoldDB" id="A0AAV5AJ31"/>
<evidence type="ECO:0008006" key="4">
    <source>
        <dbReference type="Google" id="ProtNLM"/>
    </source>
</evidence>
<feature type="region of interest" description="Disordered" evidence="1">
    <location>
        <begin position="221"/>
        <end position="241"/>
    </location>
</feature>
<dbReference type="InterPro" id="IPR032675">
    <property type="entry name" value="LRR_dom_sf"/>
</dbReference>
<sequence length="647" mass="71841">MLISNLPDEIFELTFKELIPPFRSEGLTEIYVFTTPIDLLRLRLVSKRFCRIATPLAWRRIHLRISNSKNLGMREKWWWSESSSSRMLSLSCGDDDDESGSLEGKSISPSNNYLAWEIGNLEEGKEEEQEHEQQVILRKECGHTLKSSHTGSTPAPPPRTVSFSPDCRFFRDHPRLAAHVRVLLLSLEYQIEGSGSGSGSGSNSGSEFDYRNGVGSRRLELEPSLSSSSTLASSSSTSSTGRDFDLEYTLRATTYGMSNLRTVLVWDTAERGTSGILVQEVMSLFLRTPLLKVLSLRDVDGSAFPITRISGSETEVNRTTDSFRLPGLKMLHLSNTRYPARAIASTTAGGSLEVLSIELARPCPISSSAASGDSVDNDDSSAILIPTLRDMPWSTLKEVSLVDCVDETDWNHFLDGFQLHKSYHLQSGLTELMIGDLAGLDRNRLTQLLNIFSCQPLTKLTLFHIPQLDPYITTRIIHSFPNLKHLTLLTEGELVPWPGVLDDYAQKLALLPYLDTFGWNNFHLRSDGAGADADGFFSLCEDSLATLYARSVNGLVKRAKRLKCVKFISMTDCVVDTVFIGKPKPRIQSQAAASQYPFTQTWSSGLFGHMGFTGSSSPPRLLTVRRSTKAVLHTSSWDTTSNRFDDA</sequence>
<evidence type="ECO:0000256" key="1">
    <source>
        <dbReference type="SAM" id="MobiDB-lite"/>
    </source>
</evidence>
<accession>A0AAV5AJ31</accession>
<gene>
    <name evidence="2" type="ORF">Clacol_006928</name>
</gene>
<dbReference type="Gene3D" id="3.80.10.10">
    <property type="entry name" value="Ribonuclease Inhibitor"/>
    <property type="match status" value="1"/>
</dbReference>
<comment type="caution">
    <text evidence="2">The sequence shown here is derived from an EMBL/GenBank/DDBJ whole genome shotgun (WGS) entry which is preliminary data.</text>
</comment>
<dbReference type="Proteomes" id="UP001050691">
    <property type="component" value="Unassembled WGS sequence"/>
</dbReference>
<dbReference type="EMBL" id="BPWL01000007">
    <property type="protein sequence ID" value="GJJ12684.1"/>
    <property type="molecule type" value="Genomic_DNA"/>
</dbReference>
<protein>
    <recommendedName>
        <fullName evidence="4">F-box domain-containing protein</fullName>
    </recommendedName>
</protein>
<keyword evidence="3" id="KW-1185">Reference proteome</keyword>
<feature type="compositionally biased region" description="Low complexity" evidence="1">
    <location>
        <begin position="224"/>
        <end position="240"/>
    </location>
</feature>
<reference evidence="2" key="1">
    <citation type="submission" date="2021-10" db="EMBL/GenBank/DDBJ databases">
        <title>De novo Genome Assembly of Clathrus columnatus (Basidiomycota, Fungi) Using Illumina and Nanopore Sequence Data.</title>
        <authorList>
            <person name="Ogiso-Tanaka E."/>
            <person name="Itagaki H."/>
            <person name="Hosoya T."/>
            <person name="Hosaka K."/>
        </authorList>
    </citation>
    <scope>NUCLEOTIDE SEQUENCE</scope>
    <source>
        <strain evidence="2">MO-923</strain>
    </source>
</reference>
<name>A0AAV5AJ31_9AGAM</name>
<dbReference type="SUPFAM" id="SSF52047">
    <property type="entry name" value="RNI-like"/>
    <property type="match status" value="1"/>
</dbReference>
<evidence type="ECO:0000313" key="2">
    <source>
        <dbReference type="EMBL" id="GJJ12684.1"/>
    </source>
</evidence>